<evidence type="ECO:0000313" key="4">
    <source>
        <dbReference type="Proteomes" id="UP000287651"/>
    </source>
</evidence>
<gene>
    <name evidence="3" type="ORF">B296_00011078</name>
</gene>
<reference evidence="3 4" key="1">
    <citation type="journal article" date="2014" name="Agronomy (Basel)">
        <title>A Draft Genome Sequence for Ensete ventricosum, the Drought-Tolerant Tree Against Hunger.</title>
        <authorList>
            <person name="Harrison J."/>
            <person name="Moore K.A."/>
            <person name="Paszkiewicz K."/>
            <person name="Jones T."/>
            <person name="Grant M."/>
            <person name="Ambacheew D."/>
            <person name="Muzemil S."/>
            <person name="Studholme D.J."/>
        </authorList>
    </citation>
    <scope>NUCLEOTIDE SEQUENCE [LARGE SCALE GENOMIC DNA]</scope>
</reference>
<feature type="chain" id="PRO_5019017992" evidence="2">
    <location>
        <begin position="22"/>
        <end position="143"/>
    </location>
</feature>
<evidence type="ECO:0000256" key="1">
    <source>
        <dbReference type="SAM" id="Phobius"/>
    </source>
</evidence>
<dbReference type="AlphaFoldDB" id="A0A426ZX75"/>
<protein>
    <submittedName>
        <fullName evidence="3">Uncharacterized protein</fullName>
    </submittedName>
</protein>
<comment type="caution">
    <text evidence="3">The sequence shown here is derived from an EMBL/GenBank/DDBJ whole genome shotgun (WGS) entry which is preliminary data.</text>
</comment>
<feature type="signal peptide" evidence="2">
    <location>
        <begin position="1"/>
        <end position="21"/>
    </location>
</feature>
<keyword evidence="2" id="KW-0732">Signal</keyword>
<proteinExistence type="predicted"/>
<organism evidence="3 4">
    <name type="scientific">Ensete ventricosum</name>
    <name type="common">Abyssinian banana</name>
    <name type="synonym">Musa ensete</name>
    <dbReference type="NCBI Taxonomy" id="4639"/>
    <lineage>
        <taxon>Eukaryota</taxon>
        <taxon>Viridiplantae</taxon>
        <taxon>Streptophyta</taxon>
        <taxon>Embryophyta</taxon>
        <taxon>Tracheophyta</taxon>
        <taxon>Spermatophyta</taxon>
        <taxon>Magnoliopsida</taxon>
        <taxon>Liliopsida</taxon>
        <taxon>Zingiberales</taxon>
        <taxon>Musaceae</taxon>
        <taxon>Ensete</taxon>
    </lineage>
</organism>
<keyword evidence="1" id="KW-1133">Transmembrane helix</keyword>
<keyword evidence="1" id="KW-0472">Membrane</keyword>
<name>A0A426ZX75_ENSVE</name>
<evidence type="ECO:0000313" key="3">
    <source>
        <dbReference type="EMBL" id="RRT68571.1"/>
    </source>
</evidence>
<evidence type="ECO:0000256" key="2">
    <source>
        <dbReference type="SAM" id="SignalP"/>
    </source>
</evidence>
<dbReference type="EMBL" id="AMZH03004652">
    <property type="protein sequence ID" value="RRT68571.1"/>
    <property type="molecule type" value="Genomic_DNA"/>
</dbReference>
<keyword evidence="1" id="KW-0812">Transmembrane</keyword>
<dbReference type="GO" id="GO:0016020">
    <property type="term" value="C:membrane"/>
    <property type="evidence" value="ECO:0007669"/>
    <property type="project" value="TreeGrafter"/>
</dbReference>
<sequence>MLARWTFLLVTIYFLLGSVLSVYGCNKYLHKVTGDKVAVTRADAEHGTYPAPVNGANGIIQQSGVRAAGFWEIIKTRSRHIAEFHSTTRWPYPFLDLSSTYAPIWYFVVAVMHIPCYAAFPLIIKMKHFLLSRWFPLSYSPKK</sequence>
<dbReference type="Proteomes" id="UP000287651">
    <property type="component" value="Unassembled WGS sequence"/>
</dbReference>
<dbReference type="PROSITE" id="PS51257">
    <property type="entry name" value="PROKAR_LIPOPROTEIN"/>
    <property type="match status" value="1"/>
</dbReference>
<dbReference type="PANTHER" id="PTHR12242">
    <property type="entry name" value="OS02G0130600 PROTEIN-RELATED"/>
    <property type="match status" value="1"/>
</dbReference>
<feature type="transmembrane region" description="Helical" evidence="1">
    <location>
        <begin position="104"/>
        <end position="124"/>
    </location>
</feature>
<accession>A0A426ZX75</accession>
<dbReference type="PANTHER" id="PTHR12242:SF22">
    <property type="entry name" value="OS02G0130600 PROTEIN"/>
    <property type="match status" value="1"/>
</dbReference>